<proteinExistence type="predicted"/>
<reference evidence="2 3" key="1">
    <citation type="submission" date="2014-03" db="EMBL/GenBank/DDBJ databases">
        <title>Draft genome of the hookworm Oesophagostomum dentatum.</title>
        <authorList>
            <person name="Mitreva M."/>
        </authorList>
    </citation>
    <scope>NUCLEOTIDE SEQUENCE [LARGE SCALE GENOMIC DNA]</scope>
    <source>
        <strain evidence="2 3">OD-Hann</strain>
    </source>
</reference>
<feature type="chain" id="PRO_5002082251" evidence="1">
    <location>
        <begin position="17"/>
        <end position="382"/>
    </location>
</feature>
<protein>
    <submittedName>
        <fullName evidence="2">Uncharacterized protein</fullName>
    </submittedName>
</protein>
<dbReference type="Proteomes" id="UP000053660">
    <property type="component" value="Unassembled WGS sequence"/>
</dbReference>
<keyword evidence="3" id="KW-1185">Reference proteome</keyword>
<evidence type="ECO:0000313" key="2">
    <source>
        <dbReference type="EMBL" id="KHJ97853.1"/>
    </source>
</evidence>
<dbReference type="AlphaFoldDB" id="A0A0B1TJW2"/>
<keyword evidence="1" id="KW-0732">Signal</keyword>
<evidence type="ECO:0000256" key="1">
    <source>
        <dbReference type="SAM" id="SignalP"/>
    </source>
</evidence>
<dbReference type="EMBL" id="KN549389">
    <property type="protein sequence ID" value="KHJ97853.1"/>
    <property type="molecule type" value="Genomic_DNA"/>
</dbReference>
<organism evidence="2 3">
    <name type="scientific">Oesophagostomum dentatum</name>
    <name type="common">Nodular worm</name>
    <dbReference type="NCBI Taxonomy" id="61180"/>
    <lineage>
        <taxon>Eukaryota</taxon>
        <taxon>Metazoa</taxon>
        <taxon>Ecdysozoa</taxon>
        <taxon>Nematoda</taxon>
        <taxon>Chromadorea</taxon>
        <taxon>Rhabditida</taxon>
        <taxon>Rhabditina</taxon>
        <taxon>Rhabditomorpha</taxon>
        <taxon>Strongyloidea</taxon>
        <taxon>Strongylidae</taxon>
        <taxon>Oesophagostomum</taxon>
    </lineage>
</organism>
<sequence>MFVIVFLALCSGVTSSVSDVFTRNGLQFEKIGRTKLIDGSRACNSRRISLLPYVDTLTLNEEADEVDFLILKARLQQTFSDTCQTFNLTIDNSTLAYESSVTSGRPSRYLDRFRLEWNVRKYRLDLTTLLTHSKFHAPFYPAIEEDWLNEEIDSEEFAVSTIIVPERCEVAEMALVARLCADFQETAKNGDLYAIVHAGEMVENSKVFVYYEVPEYVLVVGKDAIPVEFGSCEAVNGSFFLCTERARSSCDVTTMASCEIYARSTPANFSFSRRFGSGTIVATNLPEMYVDGSHISVNSPVFTYRISQHIEKDSADLPVVVEFLTTAPAVVEESFPKLTREAEEAVHSSAGALQLHRTSRKGVHVLSNQVRVLKIYKTNGNR</sequence>
<feature type="signal peptide" evidence="1">
    <location>
        <begin position="1"/>
        <end position="16"/>
    </location>
</feature>
<accession>A0A0B1TJW2</accession>
<gene>
    <name evidence="2" type="ORF">OESDEN_02170</name>
</gene>
<name>A0A0B1TJW2_OESDE</name>
<dbReference type="OrthoDB" id="5859054at2759"/>
<evidence type="ECO:0000313" key="3">
    <source>
        <dbReference type="Proteomes" id="UP000053660"/>
    </source>
</evidence>